<dbReference type="Pfam" id="PF12709">
    <property type="entry name" value="Fungal_TACC"/>
    <property type="match status" value="1"/>
</dbReference>
<evidence type="ECO:0008006" key="5">
    <source>
        <dbReference type="Google" id="ProtNLM"/>
    </source>
</evidence>
<name>A0A9P7SLM5_9HYPO</name>
<feature type="compositionally biased region" description="Low complexity" evidence="2">
    <location>
        <begin position="648"/>
        <end position="672"/>
    </location>
</feature>
<feature type="compositionally biased region" description="Acidic residues" evidence="2">
    <location>
        <begin position="163"/>
        <end position="175"/>
    </location>
</feature>
<feature type="region of interest" description="Disordered" evidence="2">
    <location>
        <begin position="648"/>
        <end position="792"/>
    </location>
</feature>
<feature type="compositionally biased region" description="Low complexity" evidence="2">
    <location>
        <begin position="182"/>
        <end position="197"/>
    </location>
</feature>
<dbReference type="OrthoDB" id="5367584at2759"/>
<feature type="compositionally biased region" description="Low complexity" evidence="2">
    <location>
        <begin position="204"/>
        <end position="218"/>
    </location>
</feature>
<dbReference type="Proteomes" id="UP000784919">
    <property type="component" value="Unassembled WGS sequence"/>
</dbReference>
<dbReference type="AlphaFoldDB" id="A0A9P7SLM5"/>
<protein>
    <recommendedName>
        <fullName evidence="5">Kinetoplast-associated protein KAP</fullName>
    </recommendedName>
</protein>
<feature type="region of interest" description="Disordered" evidence="2">
    <location>
        <begin position="433"/>
        <end position="508"/>
    </location>
</feature>
<feature type="compositionally biased region" description="Basic and acidic residues" evidence="2">
    <location>
        <begin position="117"/>
        <end position="151"/>
    </location>
</feature>
<evidence type="ECO:0000313" key="4">
    <source>
        <dbReference type="Proteomes" id="UP000784919"/>
    </source>
</evidence>
<feature type="coiled-coil region" evidence="1">
    <location>
        <begin position="596"/>
        <end position="623"/>
    </location>
</feature>
<feature type="region of interest" description="Disordered" evidence="2">
    <location>
        <begin position="272"/>
        <end position="292"/>
    </location>
</feature>
<feature type="compositionally biased region" description="Low complexity" evidence="2">
    <location>
        <begin position="280"/>
        <end position="291"/>
    </location>
</feature>
<dbReference type="PANTHER" id="PTHR23159">
    <property type="entry name" value="CENTROSOMAL PROTEIN 2"/>
    <property type="match status" value="1"/>
</dbReference>
<dbReference type="PANTHER" id="PTHR23159:SF31">
    <property type="entry name" value="CENTROSOME-ASSOCIATED PROTEIN CEP250 ISOFORM X1"/>
    <property type="match status" value="1"/>
</dbReference>
<dbReference type="InterPro" id="IPR024312">
    <property type="entry name" value="TACC_fungi"/>
</dbReference>
<organism evidence="3 4">
    <name type="scientific">Claviceps arundinis</name>
    <dbReference type="NCBI Taxonomy" id="1623583"/>
    <lineage>
        <taxon>Eukaryota</taxon>
        <taxon>Fungi</taxon>
        <taxon>Dikarya</taxon>
        <taxon>Ascomycota</taxon>
        <taxon>Pezizomycotina</taxon>
        <taxon>Sordariomycetes</taxon>
        <taxon>Hypocreomycetidae</taxon>
        <taxon>Hypocreales</taxon>
        <taxon>Clavicipitaceae</taxon>
        <taxon>Claviceps</taxon>
    </lineage>
</organism>
<dbReference type="EMBL" id="SRPS01000295">
    <property type="protein sequence ID" value="KAG5960206.1"/>
    <property type="molecule type" value="Genomic_DNA"/>
</dbReference>
<evidence type="ECO:0000256" key="1">
    <source>
        <dbReference type="SAM" id="Coils"/>
    </source>
</evidence>
<feature type="compositionally biased region" description="Basic and acidic residues" evidence="2">
    <location>
        <begin position="433"/>
        <end position="469"/>
    </location>
</feature>
<reference evidence="3" key="1">
    <citation type="journal article" date="2020" name="bioRxiv">
        <title>Whole genome comparisons of ergot fungi reveals the divergence and evolution of species within the genus Claviceps are the result of varying mechanisms driving genome evolution and host range expansion.</title>
        <authorList>
            <person name="Wyka S.A."/>
            <person name="Mondo S.J."/>
            <person name="Liu M."/>
            <person name="Dettman J."/>
            <person name="Nalam V."/>
            <person name="Broders K.D."/>
        </authorList>
    </citation>
    <scope>NUCLEOTIDE SEQUENCE</scope>
    <source>
        <strain evidence="3">CCC 1102</strain>
    </source>
</reference>
<feature type="compositionally biased region" description="Low complexity" evidence="2">
    <location>
        <begin position="693"/>
        <end position="707"/>
    </location>
</feature>
<comment type="caution">
    <text evidence="3">The sequence shown here is derived from an EMBL/GenBank/DDBJ whole genome shotgun (WGS) entry which is preliminary data.</text>
</comment>
<gene>
    <name evidence="3" type="ORF">E4U56_004492</name>
</gene>
<accession>A0A9P7SLM5</accession>
<keyword evidence="1" id="KW-0175">Coiled coil</keyword>
<evidence type="ECO:0000256" key="2">
    <source>
        <dbReference type="SAM" id="MobiDB-lite"/>
    </source>
</evidence>
<feature type="region of interest" description="Disordered" evidence="2">
    <location>
        <begin position="1"/>
        <end position="229"/>
    </location>
</feature>
<feature type="coiled-coil region" evidence="1">
    <location>
        <begin position="541"/>
        <end position="568"/>
    </location>
</feature>
<proteinExistence type="predicted"/>
<sequence length="792" mass="86795">MTLPLSPVREASLNRATPPSKRKYDQYEVHAIPATNTTTANETIRDYDSPRSSPFVSKVDETAELSQENMSPAKARHSRVISGTEPSPLRLLEVQRNGPEGRVDMAPQVQRSPRRLHSPESRFPVKVDSSTRDGNARVAKERKLSREHVVRGGEGLETPVGIFEDDTSGLAEEGEVAITERQQQQQEQHHQQQQQQDSQDDQQQHQQNQQQNDQQTQNEYDESACPDDSMISTFSTFSVVPNLTVFANLRKQSPTKNSAMEGTTTPRAKLRQHETLARPSSSSGSHGNTSNLLMDFTDQMRFPHKPPGKRGNLSPSRITDHLAATPNRPVASLIDFDIPPMPTPRSLPSITSRELESLKSTFLSEISSLKASLSGKEAEVHSLKTAVGDAETRVGESLEQLREERALKEQLAAEKEDLEKRGQDMEGVIRKMREEMRTSQRARDELDQKLEESEKRREAAEILHQEAESKLAGMRAGKECGGGSSGDKSSKDAPVPPSPAAAAAASNKEVEMAVERVARELHALYKGKHETKVAALKKSYETRWERRVQELENRIQDLATENENLRDREMNTTRLDPDATMAEERVAQAAKDGAAIRELNADVQRLEAIVSTVKRDNKELRTMLERERVEKGELVQLAEEMMSMQAMAAAGPDAACGSNSGSGSAVSGSRSSQDPAPAPDSGDVSVPSSHGSAAAARAELRTPAATRLYDRQERDAPLTSELGAKTPRLSGEIRNSAIGRSAVSGLRAPGSVVRPPPGHIRRASGGLPRPGRSGVPMSSVDKTGLYKGKGHE</sequence>
<evidence type="ECO:0000313" key="3">
    <source>
        <dbReference type="EMBL" id="KAG5960206.1"/>
    </source>
</evidence>